<dbReference type="Proteomes" id="UP001454036">
    <property type="component" value="Unassembled WGS sequence"/>
</dbReference>
<dbReference type="InterPro" id="IPR057024">
    <property type="entry name" value="Znr_FGT1_1"/>
</dbReference>
<evidence type="ECO:0000313" key="4">
    <source>
        <dbReference type="Proteomes" id="UP001454036"/>
    </source>
</evidence>
<sequence length="135" mass="14710">MTASASCLVRCAGCKVILRVGPGQTEFVCPTCQLPQMLPPELMRKQKAHGIDPTKIQLPCVNCKSILNVPYGLSRFNCPQCGLHLATAPPPEQLQEVAIGVEHEEDECGLAGETFTDYVNLICKKEESGNIRKTI</sequence>
<accession>A0AAV3RXN3</accession>
<dbReference type="Pfam" id="PF23548">
    <property type="entry name" value="Zn_ribbon_FGT1_2"/>
    <property type="match status" value="1"/>
</dbReference>
<dbReference type="EMBL" id="BAABME010012401">
    <property type="protein sequence ID" value="GAA0185072.1"/>
    <property type="molecule type" value="Genomic_DNA"/>
</dbReference>
<evidence type="ECO:0000313" key="3">
    <source>
        <dbReference type="EMBL" id="GAA0185072.1"/>
    </source>
</evidence>
<dbReference type="AlphaFoldDB" id="A0AAV3RXN3"/>
<gene>
    <name evidence="3" type="ORF">LIER_32360</name>
</gene>
<comment type="caution">
    <text evidence="3">The sequence shown here is derived from an EMBL/GenBank/DDBJ whole genome shotgun (WGS) entry which is preliminary data.</text>
</comment>
<evidence type="ECO:0000259" key="2">
    <source>
        <dbReference type="Pfam" id="PF23548"/>
    </source>
</evidence>
<feature type="domain" description="FORGETTER1 first zinc ribbon" evidence="1">
    <location>
        <begin position="8"/>
        <end position="41"/>
    </location>
</feature>
<dbReference type="Pfam" id="PF23547">
    <property type="entry name" value="Zn_ribbon_FGT1_1"/>
    <property type="match status" value="1"/>
</dbReference>
<reference evidence="3 4" key="1">
    <citation type="submission" date="2024-01" db="EMBL/GenBank/DDBJ databases">
        <title>The complete chloroplast genome sequence of Lithospermum erythrorhizon: insights into the phylogenetic relationship among Boraginaceae species and the maternal lineages of purple gromwells.</title>
        <authorList>
            <person name="Okada T."/>
            <person name="Watanabe K."/>
        </authorList>
    </citation>
    <scope>NUCLEOTIDE SEQUENCE [LARGE SCALE GENOMIC DNA]</scope>
</reference>
<dbReference type="InterPro" id="IPR057025">
    <property type="entry name" value="Znr_FGT1_2"/>
</dbReference>
<proteinExistence type="predicted"/>
<name>A0AAV3RXN3_LITER</name>
<keyword evidence="4" id="KW-1185">Reference proteome</keyword>
<feature type="domain" description="FORGETTER1 second zinc ribbon" evidence="2">
    <location>
        <begin position="56"/>
        <end position="87"/>
    </location>
</feature>
<protein>
    <submittedName>
        <fullName evidence="3">Uncharacterized protein</fullName>
    </submittedName>
</protein>
<evidence type="ECO:0000259" key="1">
    <source>
        <dbReference type="Pfam" id="PF23547"/>
    </source>
</evidence>
<organism evidence="3 4">
    <name type="scientific">Lithospermum erythrorhizon</name>
    <name type="common">Purple gromwell</name>
    <name type="synonym">Lithospermum officinale var. erythrorhizon</name>
    <dbReference type="NCBI Taxonomy" id="34254"/>
    <lineage>
        <taxon>Eukaryota</taxon>
        <taxon>Viridiplantae</taxon>
        <taxon>Streptophyta</taxon>
        <taxon>Embryophyta</taxon>
        <taxon>Tracheophyta</taxon>
        <taxon>Spermatophyta</taxon>
        <taxon>Magnoliopsida</taxon>
        <taxon>eudicotyledons</taxon>
        <taxon>Gunneridae</taxon>
        <taxon>Pentapetalae</taxon>
        <taxon>asterids</taxon>
        <taxon>lamiids</taxon>
        <taxon>Boraginales</taxon>
        <taxon>Boraginaceae</taxon>
        <taxon>Boraginoideae</taxon>
        <taxon>Lithospermeae</taxon>
        <taxon>Lithospermum</taxon>
    </lineage>
</organism>